<dbReference type="HOGENOM" id="CLU_1594929_0_0_1"/>
<dbReference type="Proteomes" id="UP000001072">
    <property type="component" value="Unassembled WGS sequence"/>
</dbReference>
<name>F4RYJ5_MELLP</name>
<evidence type="ECO:0000313" key="1">
    <source>
        <dbReference type="EMBL" id="EGG02567.1"/>
    </source>
</evidence>
<dbReference type="KEGG" id="mlr:MELLADRAFT_110064"/>
<sequence length="167" mass="18001">MQAPAQWAEQFWPATELPPVFDMPTNSTPATSQELHPDSIFGRITNDIHRKSNSSSQGTADGLETARLHLRSLSKNGGQVRNSLCPAGSNGIRRPCKARSRGHGIHGGVVNGVFSRQQCIGIAVGLTRSPTPGFFAKFGAQCDATVGKACNFYKKKFNKVALFKSKS</sequence>
<reference evidence="2" key="1">
    <citation type="journal article" date="2011" name="Proc. Natl. Acad. Sci. U.S.A.">
        <title>Obligate biotrophy features unraveled by the genomic analysis of rust fungi.</title>
        <authorList>
            <person name="Duplessis S."/>
            <person name="Cuomo C.A."/>
            <person name="Lin Y.-C."/>
            <person name="Aerts A."/>
            <person name="Tisserant E."/>
            <person name="Veneault-Fourrey C."/>
            <person name="Joly D.L."/>
            <person name="Hacquard S."/>
            <person name="Amselem J."/>
            <person name="Cantarel B.L."/>
            <person name="Chiu R."/>
            <person name="Coutinho P.M."/>
            <person name="Feau N."/>
            <person name="Field M."/>
            <person name="Frey P."/>
            <person name="Gelhaye E."/>
            <person name="Goldberg J."/>
            <person name="Grabherr M.G."/>
            <person name="Kodira C.D."/>
            <person name="Kohler A."/>
            <person name="Kuees U."/>
            <person name="Lindquist E.A."/>
            <person name="Lucas S.M."/>
            <person name="Mago R."/>
            <person name="Mauceli E."/>
            <person name="Morin E."/>
            <person name="Murat C."/>
            <person name="Pangilinan J.L."/>
            <person name="Park R."/>
            <person name="Pearson M."/>
            <person name="Quesneville H."/>
            <person name="Rouhier N."/>
            <person name="Sakthikumar S."/>
            <person name="Salamov A.A."/>
            <person name="Schmutz J."/>
            <person name="Selles B."/>
            <person name="Shapiro H."/>
            <person name="Tanguay P."/>
            <person name="Tuskan G.A."/>
            <person name="Henrissat B."/>
            <person name="Van de Peer Y."/>
            <person name="Rouze P."/>
            <person name="Ellis J.G."/>
            <person name="Dodds P.N."/>
            <person name="Schein J.E."/>
            <person name="Zhong S."/>
            <person name="Hamelin R.C."/>
            <person name="Grigoriev I.V."/>
            <person name="Szabo L.J."/>
            <person name="Martin F."/>
        </authorList>
    </citation>
    <scope>NUCLEOTIDE SEQUENCE [LARGE SCALE GENOMIC DNA]</scope>
    <source>
        <strain evidence="2">98AG31 / pathotype 3-4-7</strain>
    </source>
</reference>
<dbReference type="AlphaFoldDB" id="F4RYJ5"/>
<accession>F4RYJ5</accession>
<protein>
    <submittedName>
        <fullName evidence="1">Uncharacterized protein</fullName>
    </submittedName>
</protein>
<dbReference type="EMBL" id="GL883130">
    <property type="protein sequence ID" value="EGG02567.1"/>
    <property type="molecule type" value="Genomic_DNA"/>
</dbReference>
<keyword evidence="2" id="KW-1185">Reference proteome</keyword>
<dbReference type="VEuPathDB" id="FungiDB:MELLADRAFT_110064"/>
<proteinExistence type="predicted"/>
<dbReference type="RefSeq" id="XP_007414256.1">
    <property type="nucleotide sequence ID" value="XM_007414194.1"/>
</dbReference>
<gene>
    <name evidence="1" type="ORF">MELLADRAFT_110064</name>
</gene>
<dbReference type="GeneID" id="18923955"/>
<organism evidence="2">
    <name type="scientific">Melampsora larici-populina (strain 98AG31 / pathotype 3-4-7)</name>
    <name type="common">Poplar leaf rust fungus</name>
    <dbReference type="NCBI Taxonomy" id="747676"/>
    <lineage>
        <taxon>Eukaryota</taxon>
        <taxon>Fungi</taxon>
        <taxon>Dikarya</taxon>
        <taxon>Basidiomycota</taxon>
        <taxon>Pucciniomycotina</taxon>
        <taxon>Pucciniomycetes</taxon>
        <taxon>Pucciniales</taxon>
        <taxon>Melampsoraceae</taxon>
        <taxon>Melampsora</taxon>
    </lineage>
</organism>
<dbReference type="InParanoid" id="F4RYJ5"/>
<evidence type="ECO:0000313" key="2">
    <source>
        <dbReference type="Proteomes" id="UP000001072"/>
    </source>
</evidence>